<evidence type="ECO:0000313" key="2">
    <source>
        <dbReference type="Proteomes" id="UP001521184"/>
    </source>
</evidence>
<proteinExistence type="predicted"/>
<gene>
    <name evidence="1" type="ORF">SLS58_004820</name>
</gene>
<reference evidence="1 2" key="1">
    <citation type="journal article" date="2023" name="Plant Dis.">
        <title>First Report of Diplodia intermedia Causing Canker and Dieback Diseases on Apple Trees in Canada.</title>
        <authorList>
            <person name="Ellouze W."/>
            <person name="Ilyukhin E."/>
            <person name="Sulman M."/>
            <person name="Ali S."/>
        </authorList>
    </citation>
    <scope>NUCLEOTIDE SEQUENCE [LARGE SCALE GENOMIC DNA]</scope>
    <source>
        <strain evidence="1 2">M45-28</strain>
    </source>
</reference>
<organism evidence="1 2">
    <name type="scientific">Diplodia intermedia</name>
    <dbReference type="NCBI Taxonomy" id="856260"/>
    <lineage>
        <taxon>Eukaryota</taxon>
        <taxon>Fungi</taxon>
        <taxon>Dikarya</taxon>
        <taxon>Ascomycota</taxon>
        <taxon>Pezizomycotina</taxon>
        <taxon>Dothideomycetes</taxon>
        <taxon>Dothideomycetes incertae sedis</taxon>
        <taxon>Botryosphaeriales</taxon>
        <taxon>Botryosphaeriaceae</taxon>
        <taxon>Diplodia</taxon>
    </lineage>
</organism>
<name>A0ABR3TSJ0_9PEZI</name>
<sequence length="93" mass="9992">MSSSNSSNGTFKFFTNSNKALQAWKLKKTQTEPTPAEQGVSYADKVKISPELAPSSPALSAVAADTEDLWTTLVKSALSLSTIALPKIQLYEN</sequence>
<protein>
    <submittedName>
        <fullName evidence="1">Uncharacterized protein</fullName>
    </submittedName>
</protein>
<comment type="caution">
    <text evidence="1">The sequence shown here is derived from an EMBL/GenBank/DDBJ whole genome shotgun (WGS) entry which is preliminary data.</text>
</comment>
<evidence type="ECO:0000313" key="1">
    <source>
        <dbReference type="EMBL" id="KAL1643461.1"/>
    </source>
</evidence>
<dbReference type="Proteomes" id="UP001521184">
    <property type="component" value="Unassembled WGS sequence"/>
</dbReference>
<accession>A0ABR3TSJ0</accession>
<keyword evidence="2" id="KW-1185">Reference proteome</keyword>
<dbReference type="EMBL" id="JAKEKT020000027">
    <property type="protein sequence ID" value="KAL1643461.1"/>
    <property type="molecule type" value="Genomic_DNA"/>
</dbReference>